<dbReference type="Proteomes" id="UP000704712">
    <property type="component" value="Unassembled WGS sequence"/>
</dbReference>
<dbReference type="AlphaFoldDB" id="A0A833SMW5"/>
<keyword evidence="3" id="KW-1185">Reference proteome</keyword>
<name>A0A833SMW5_PHYIN</name>
<dbReference type="EMBL" id="WSZM01000090">
    <property type="protein sequence ID" value="KAF4043291.1"/>
    <property type="molecule type" value="Genomic_DNA"/>
</dbReference>
<dbReference type="GO" id="GO:0005576">
    <property type="term" value="C:extracellular region"/>
    <property type="evidence" value="ECO:0007669"/>
    <property type="project" value="UniProtKB-SubCell"/>
</dbReference>
<dbReference type="EMBL" id="JAACNO010000657">
    <property type="protein sequence ID" value="KAF4145994.1"/>
    <property type="molecule type" value="Genomic_DNA"/>
</dbReference>
<comment type="caution">
    <text evidence="1">The sequence shown here is derived from an EMBL/GenBank/DDBJ whole genome shotgun (WGS) entry which is preliminary data.</text>
</comment>
<proteinExistence type="predicted"/>
<dbReference type="Gene3D" id="1.10.10.2460">
    <property type="match status" value="1"/>
</dbReference>
<dbReference type="Proteomes" id="UP000602510">
    <property type="component" value="Unassembled WGS sequence"/>
</dbReference>
<reference evidence="1" key="1">
    <citation type="submission" date="2020-04" db="EMBL/GenBank/DDBJ databases">
        <title>Hybrid Assembly of Korean Phytophthora infestans isolates.</title>
        <authorList>
            <person name="Prokchorchik M."/>
            <person name="Lee Y."/>
            <person name="Seo J."/>
            <person name="Cho J.-H."/>
            <person name="Park Y.-E."/>
            <person name="Jang D.-C."/>
            <person name="Im J.-S."/>
            <person name="Choi J.-G."/>
            <person name="Park H.-J."/>
            <person name="Lee G.-B."/>
            <person name="Lee Y.-G."/>
            <person name="Hong S.-Y."/>
            <person name="Cho K."/>
            <person name="Sohn K.H."/>
        </authorList>
    </citation>
    <scope>NUCLEOTIDE SEQUENCE</scope>
    <source>
        <strain evidence="1">KR_1_A1</strain>
        <strain evidence="2">KR_2_A2</strain>
    </source>
</reference>
<organism evidence="1 3">
    <name type="scientific">Phytophthora infestans</name>
    <name type="common">Potato late blight agent</name>
    <name type="synonym">Botrytis infestans</name>
    <dbReference type="NCBI Taxonomy" id="4787"/>
    <lineage>
        <taxon>Eukaryota</taxon>
        <taxon>Sar</taxon>
        <taxon>Stramenopiles</taxon>
        <taxon>Oomycota</taxon>
        <taxon>Peronosporomycetes</taxon>
        <taxon>Peronosporales</taxon>
        <taxon>Peronosporaceae</taxon>
        <taxon>Phytophthora</taxon>
    </lineage>
</organism>
<sequence>MRLMGMPAEDFFARNQENEAVAEQRASTFDLAELTKGTQLMKLADDLMGDHRLQKAAFVWWEHNQYALTKIDEFLKQASRKANGKNYDEIHNGYLLHRGYTGF</sequence>
<evidence type="ECO:0000313" key="1">
    <source>
        <dbReference type="EMBL" id="KAF4043291.1"/>
    </source>
</evidence>
<evidence type="ECO:0000313" key="2">
    <source>
        <dbReference type="EMBL" id="KAF4145994.1"/>
    </source>
</evidence>
<protein>
    <submittedName>
        <fullName evidence="1">RXLR domain-containing protein</fullName>
    </submittedName>
    <submittedName>
        <fullName evidence="2">RXLR effector domain-containing protein</fullName>
    </submittedName>
</protein>
<evidence type="ECO:0000313" key="3">
    <source>
        <dbReference type="Proteomes" id="UP000602510"/>
    </source>
</evidence>
<gene>
    <name evidence="1" type="ORF">GN244_ATG04330</name>
    <name evidence="2" type="ORF">GN958_ATG04817</name>
</gene>
<accession>A0A833SMW5</accession>